<evidence type="ECO:0000313" key="2">
    <source>
        <dbReference type="EMBL" id="KAK8520837.1"/>
    </source>
</evidence>
<feature type="transmembrane region" description="Helical" evidence="1">
    <location>
        <begin position="59"/>
        <end position="77"/>
    </location>
</feature>
<feature type="transmembrane region" description="Helical" evidence="1">
    <location>
        <begin position="358"/>
        <end position="384"/>
    </location>
</feature>
<dbReference type="PROSITE" id="PS51257">
    <property type="entry name" value="PROKAR_LIPOPROTEIN"/>
    <property type="match status" value="1"/>
</dbReference>
<dbReference type="EMBL" id="JBBPBM010000048">
    <property type="protein sequence ID" value="KAK8520837.1"/>
    <property type="molecule type" value="Genomic_DNA"/>
</dbReference>
<feature type="transmembrane region" description="Helical" evidence="1">
    <location>
        <begin position="24"/>
        <end position="47"/>
    </location>
</feature>
<proteinExistence type="predicted"/>
<feature type="transmembrane region" description="Helical" evidence="1">
    <location>
        <begin position="154"/>
        <end position="176"/>
    </location>
</feature>
<evidence type="ECO:0008006" key="4">
    <source>
        <dbReference type="Google" id="ProtNLM"/>
    </source>
</evidence>
<comment type="caution">
    <text evidence="2">The sequence shown here is derived from an EMBL/GenBank/DDBJ whole genome shotgun (WGS) entry which is preliminary data.</text>
</comment>
<evidence type="ECO:0000313" key="3">
    <source>
        <dbReference type="Proteomes" id="UP001472677"/>
    </source>
</evidence>
<keyword evidence="1" id="KW-0472">Membrane</keyword>
<keyword evidence="1" id="KW-0812">Transmembrane</keyword>
<reference evidence="2 3" key="1">
    <citation type="journal article" date="2024" name="G3 (Bethesda)">
        <title>Genome assembly of Hibiscus sabdariffa L. provides insights into metabolisms of medicinal natural products.</title>
        <authorList>
            <person name="Kim T."/>
        </authorList>
    </citation>
    <scope>NUCLEOTIDE SEQUENCE [LARGE SCALE GENOMIC DNA]</scope>
    <source>
        <strain evidence="2">TK-2024</strain>
        <tissue evidence="2">Old leaves</tissue>
    </source>
</reference>
<dbReference type="PANTHER" id="PTHR35307">
    <property type="entry name" value="PROTEIN, PUTATIVE-RELATED"/>
    <property type="match status" value="1"/>
</dbReference>
<organism evidence="2 3">
    <name type="scientific">Hibiscus sabdariffa</name>
    <name type="common">roselle</name>
    <dbReference type="NCBI Taxonomy" id="183260"/>
    <lineage>
        <taxon>Eukaryota</taxon>
        <taxon>Viridiplantae</taxon>
        <taxon>Streptophyta</taxon>
        <taxon>Embryophyta</taxon>
        <taxon>Tracheophyta</taxon>
        <taxon>Spermatophyta</taxon>
        <taxon>Magnoliopsida</taxon>
        <taxon>eudicotyledons</taxon>
        <taxon>Gunneridae</taxon>
        <taxon>Pentapetalae</taxon>
        <taxon>rosids</taxon>
        <taxon>malvids</taxon>
        <taxon>Malvales</taxon>
        <taxon>Malvaceae</taxon>
        <taxon>Malvoideae</taxon>
        <taxon>Hibiscus</taxon>
    </lineage>
</organism>
<sequence>MVKLGCGVDGVLNEAKFSEPLPWIGVYIAAASLACAVAMAADVIHGFRHWKLWFPCKYFTINATSLTIITVAVKLSVDLNTPMPRGEDQLAKLSSTALICTVMGNSMPSIGTMENKEILANIVALGILVVTVVVNICIQLGTGVIFVFDLEHAVIMFLMLVLLVVLSFTALTVPTIKHSLELKYRKKYEMAQKECSESEANQTKSLEEKLSEALMRYWMMAHTCSPQFVIGRSVTCTASGALCLLSAATLAEAMVRFYLMPGSFKFCKGDSDYKWSINLILITQAAAVGMGTIAPAMRWFLAINFRCPTRGRKKGHSKGYKLEEYWIRTLVEMKECPLNIRVHNRLFRRILHDAKVKFLNLCIWIQAGIVFMSKVIRLVSILFMRQILLCYDHCRDWLMKSRPENSIGNDSGSELQRSSKMDLSHFVLHLEGEDTLVEVMMKDNRDATDYWRRKAMKRQPKYLMELLELSRPTEGFKGLTEFDSFKVPSLDTEEAPNCWALSLVTLTSIATAIPNIESNSVKHLIAGVNEGLVYVRNIEDMQGNLVNSRKAANVVWLGVELYHRWLNVDLRKLSLQGKSTKETLEVLSDTAKNRFMEFKKCNPNLCLLDDPSKWPIKVLAANSMYRTCQSILLDYEAKNYQTEEGLFKAITVMVSDILAACLTNLKQFITTKCSTSSIEVREESVRHAALVLGKTDAILKRLHQKSLPGLNPDQMVVMDEWRSFHKLNSSLHDTPPSEFWKELILQVRGSQSFHPFKTFASAQEIWPIILFSHGICGTTFRHPWLSLDAVFLFSLNHRIYKQSNSKPRRNRN</sequence>
<protein>
    <recommendedName>
        <fullName evidence="4">DUF4220 domain-containing protein</fullName>
    </recommendedName>
</protein>
<accession>A0ABR2CP65</accession>
<name>A0ABR2CP65_9ROSI</name>
<feature type="transmembrane region" description="Helical" evidence="1">
    <location>
        <begin position="279"/>
        <end position="303"/>
    </location>
</feature>
<keyword evidence="1" id="KW-1133">Transmembrane helix</keyword>
<gene>
    <name evidence="2" type="ORF">V6N12_004763</name>
</gene>
<dbReference type="PANTHER" id="PTHR35307:SF3">
    <property type="entry name" value="DUF4220 DOMAIN-CONTAINING PROTEIN"/>
    <property type="match status" value="1"/>
</dbReference>
<feature type="transmembrane region" description="Helical" evidence="1">
    <location>
        <begin position="241"/>
        <end position="259"/>
    </location>
</feature>
<feature type="transmembrane region" description="Helical" evidence="1">
    <location>
        <begin position="118"/>
        <end position="148"/>
    </location>
</feature>
<keyword evidence="3" id="KW-1185">Reference proteome</keyword>
<dbReference type="Proteomes" id="UP001472677">
    <property type="component" value="Unassembled WGS sequence"/>
</dbReference>
<evidence type="ECO:0000256" key="1">
    <source>
        <dbReference type="SAM" id="Phobius"/>
    </source>
</evidence>